<sequence>MSSRNFQRSVTTALDVMAIEDRVAENLVHQHLWTNLKSLNIRAAESNIVICTGVPPAKLHPDDYEISEEYVLPVRTEQNWTVHQWACVFDGIKEATNAEASPRRVVMAMVTEDSTIVYYFVNNGLIRPRKN</sequence>
<dbReference type="SUPFAM" id="SSF53032">
    <property type="entry name" value="tRNA-intron endonuclease catalytic domain-like"/>
    <property type="match status" value="1"/>
</dbReference>
<dbReference type="InterPro" id="IPR036167">
    <property type="entry name" value="tRNA_intron_Endo_cat-like_sf"/>
</dbReference>
<accession>A0A167FU08</accession>
<dbReference type="InterPro" id="IPR011856">
    <property type="entry name" value="tRNA_endonuc-like_dom_sf"/>
</dbReference>
<evidence type="ECO:0000313" key="5">
    <source>
        <dbReference type="Proteomes" id="UP000189580"/>
    </source>
</evidence>
<protein>
    <recommendedName>
        <fullName evidence="3">tRNA-splicing endonuclease subunit Sen15 domain-containing protein</fullName>
    </recommendedName>
</protein>
<keyword evidence="2" id="KW-0819">tRNA processing</keyword>
<dbReference type="OrthoDB" id="10002170at2759"/>
<reference evidence="4 5" key="1">
    <citation type="submission" date="2016-02" db="EMBL/GenBank/DDBJ databases">
        <title>Complete genome sequence and transcriptome regulation of the pentose utilising yeast Sugiyamaella lignohabitans.</title>
        <authorList>
            <person name="Bellasio M."/>
            <person name="Peymann A."/>
            <person name="Valli M."/>
            <person name="Sipitzky M."/>
            <person name="Graf A."/>
            <person name="Sauer M."/>
            <person name="Marx H."/>
            <person name="Mattanovich D."/>
        </authorList>
    </citation>
    <scope>NUCLEOTIDE SEQUENCE [LARGE SCALE GENOMIC DNA]</scope>
    <source>
        <strain evidence="4 5">CBS 10342</strain>
    </source>
</reference>
<evidence type="ECO:0000256" key="2">
    <source>
        <dbReference type="ARBA" id="ARBA00022694"/>
    </source>
</evidence>
<dbReference type="InterPro" id="IPR018593">
    <property type="entry name" value="tRNA-endonuc_su_Sen15"/>
</dbReference>
<dbReference type="RefSeq" id="XP_018738180.1">
    <property type="nucleotide sequence ID" value="XM_018880353.1"/>
</dbReference>
<dbReference type="PANTHER" id="PTHR28518">
    <property type="entry name" value="TRNA-SPLICING ENDONUCLEASE SUBUNIT SEN15"/>
    <property type="match status" value="1"/>
</dbReference>
<dbReference type="Proteomes" id="UP000189580">
    <property type="component" value="Chromosome b"/>
</dbReference>
<gene>
    <name evidence="4" type="ORF">AWJ20_3342</name>
</gene>
<evidence type="ECO:0000256" key="1">
    <source>
        <dbReference type="ARBA" id="ARBA00006091"/>
    </source>
</evidence>
<evidence type="ECO:0000313" key="4">
    <source>
        <dbReference type="EMBL" id="ANB15703.1"/>
    </source>
</evidence>
<dbReference type="Pfam" id="PF09631">
    <property type="entry name" value="Sen15"/>
    <property type="match status" value="1"/>
</dbReference>
<dbReference type="GO" id="GO:0000379">
    <property type="term" value="P:tRNA-type intron splice site recognition and cleavage"/>
    <property type="evidence" value="ECO:0007669"/>
    <property type="project" value="InterPro"/>
</dbReference>
<keyword evidence="5" id="KW-1185">Reference proteome</keyword>
<dbReference type="PANTHER" id="PTHR28518:SF1">
    <property type="entry name" value="TRNA-SPLICING ENDONUCLEASE SUBUNIT SEN15"/>
    <property type="match status" value="1"/>
</dbReference>
<organism evidence="4 5">
    <name type="scientific">Sugiyamaella lignohabitans</name>
    <dbReference type="NCBI Taxonomy" id="796027"/>
    <lineage>
        <taxon>Eukaryota</taxon>
        <taxon>Fungi</taxon>
        <taxon>Dikarya</taxon>
        <taxon>Ascomycota</taxon>
        <taxon>Saccharomycotina</taxon>
        <taxon>Dipodascomycetes</taxon>
        <taxon>Dipodascales</taxon>
        <taxon>Trichomonascaceae</taxon>
        <taxon>Sugiyamaella</taxon>
    </lineage>
</organism>
<feature type="domain" description="tRNA-splicing endonuclease subunit Sen15" evidence="3">
    <location>
        <begin position="23"/>
        <end position="131"/>
    </location>
</feature>
<dbReference type="Gene3D" id="3.40.1350.10">
    <property type="match status" value="1"/>
</dbReference>
<comment type="similarity">
    <text evidence="1">Belongs to the SEN15 family.</text>
</comment>
<name>A0A167FU08_9ASCO</name>
<proteinExistence type="inferred from homology"/>
<dbReference type="GO" id="GO:0000213">
    <property type="term" value="F:tRNA-intron lyase activity"/>
    <property type="evidence" value="ECO:0007669"/>
    <property type="project" value="TreeGrafter"/>
</dbReference>
<dbReference type="GO" id="GO:0003676">
    <property type="term" value="F:nucleic acid binding"/>
    <property type="evidence" value="ECO:0007669"/>
    <property type="project" value="InterPro"/>
</dbReference>
<dbReference type="GeneID" id="30035354"/>
<dbReference type="AlphaFoldDB" id="A0A167FU08"/>
<dbReference type="InterPro" id="IPR042777">
    <property type="entry name" value="Sen15_fungi"/>
</dbReference>
<dbReference type="EMBL" id="CP014503">
    <property type="protein sequence ID" value="ANB15703.1"/>
    <property type="molecule type" value="Genomic_DNA"/>
</dbReference>
<evidence type="ECO:0000259" key="3">
    <source>
        <dbReference type="Pfam" id="PF09631"/>
    </source>
</evidence>
<dbReference type="KEGG" id="slb:AWJ20_3342"/>
<dbReference type="GO" id="GO:0000214">
    <property type="term" value="C:tRNA-intron endonuclease complex"/>
    <property type="evidence" value="ECO:0007669"/>
    <property type="project" value="InterPro"/>
</dbReference>